<dbReference type="EMBL" id="JAJEPV010000007">
    <property type="protein sequence ID" value="MCC2118825.1"/>
    <property type="molecule type" value="Genomic_DNA"/>
</dbReference>
<feature type="domain" description="UmuC" evidence="3">
    <location>
        <begin position="6"/>
        <end position="194"/>
    </location>
</feature>
<dbReference type="GO" id="GO:0005829">
    <property type="term" value="C:cytosol"/>
    <property type="evidence" value="ECO:0007669"/>
    <property type="project" value="TreeGrafter"/>
</dbReference>
<dbReference type="EC" id="2.7.7.7" evidence="2"/>
<dbReference type="RefSeq" id="WP_117568715.1">
    <property type="nucleotide sequence ID" value="NZ_JAJEPV010000007.1"/>
</dbReference>
<dbReference type="AlphaFoldDB" id="A0AAE3A2A8"/>
<dbReference type="InterPro" id="IPR050116">
    <property type="entry name" value="DNA_polymerase-Y"/>
</dbReference>
<keyword evidence="2" id="KW-0239">DNA-directed DNA polymerase</keyword>
<dbReference type="SUPFAM" id="SSF100879">
    <property type="entry name" value="Lesion bypass DNA polymerase (Y-family), little finger domain"/>
    <property type="match status" value="1"/>
</dbReference>
<dbReference type="InterPro" id="IPR001126">
    <property type="entry name" value="UmuC"/>
</dbReference>
<keyword evidence="5" id="KW-1185">Reference proteome</keyword>
<dbReference type="PANTHER" id="PTHR11076">
    <property type="entry name" value="DNA REPAIR POLYMERASE UMUC / TRANSFERASE FAMILY MEMBER"/>
    <property type="match status" value="1"/>
</dbReference>
<comment type="subunit">
    <text evidence="2">Monomer.</text>
</comment>
<dbReference type="Gene3D" id="3.30.70.270">
    <property type="match status" value="1"/>
</dbReference>
<keyword evidence="2" id="KW-0234">DNA repair</keyword>
<feature type="active site" evidence="2">
    <location>
        <position position="113"/>
    </location>
</feature>
<dbReference type="GO" id="GO:0003684">
    <property type="term" value="F:damaged DNA binding"/>
    <property type="evidence" value="ECO:0007669"/>
    <property type="project" value="InterPro"/>
</dbReference>
<keyword evidence="2" id="KW-0808">Transferase</keyword>
<name>A0AAE3A2A8_9FIRM</name>
<evidence type="ECO:0000256" key="1">
    <source>
        <dbReference type="ARBA" id="ARBA00010945"/>
    </source>
</evidence>
<dbReference type="SUPFAM" id="SSF56672">
    <property type="entry name" value="DNA/RNA polymerases"/>
    <property type="match status" value="1"/>
</dbReference>
<dbReference type="Gene3D" id="3.40.1170.60">
    <property type="match status" value="1"/>
</dbReference>
<comment type="catalytic activity">
    <reaction evidence="2">
        <text>DNA(n) + a 2'-deoxyribonucleoside 5'-triphosphate = DNA(n+1) + diphosphate</text>
        <dbReference type="Rhea" id="RHEA:22508"/>
        <dbReference type="Rhea" id="RHEA-COMP:17339"/>
        <dbReference type="Rhea" id="RHEA-COMP:17340"/>
        <dbReference type="ChEBI" id="CHEBI:33019"/>
        <dbReference type="ChEBI" id="CHEBI:61560"/>
        <dbReference type="ChEBI" id="CHEBI:173112"/>
        <dbReference type="EC" id="2.7.7.7"/>
    </reaction>
</comment>
<dbReference type="InterPro" id="IPR036775">
    <property type="entry name" value="DNA_pol_Y-fam_lit_finger_sf"/>
</dbReference>
<evidence type="ECO:0000313" key="4">
    <source>
        <dbReference type="EMBL" id="MCC2118825.1"/>
    </source>
</evidence>
<comment type="cofactor">
    <cofactor evidence="2">
        <name>Mg(2+)</name>
        <dbReference type="ChEBI" id="CHEBI:18420"/>
    </cofactor>
    <text evidence="2">Binds 2 magnesium ions per subunit.</text>
</comment>
<gene>
    <name evidence="2" type="primary">dinB</name>
    <name evidence="4" type="ORF">LKD75_04330</name>
</gene>
<dbReference type="InterPro" id="IPR043502">
    <property type="entry name" value="DNA/RNA_pol_sf"/>
</dbReference>
<evidence type="ECO:0000256" key="2">
    <source>
        <dbReference type="HAMAP-Rule" id="MF_01113"/>
    </source>
</evidence>
<dbReference type="HAMAP" id="MF_01113">
    <property type="entry name" value="DNApol_IV"/>
    <property type="match status" value="1"/>
</dbReference>
<dbReference type="GO" id="GO:0009432">
    <property type="term" value="P:SOS response"/>
    <property type="evidence" value="ECO:0007669"/>
    <property type="project" value="TreeGrafter"/>
</dbReference>
<keyword evidence="2" id="KW-0460">Magnesium</keyword>
<comment type="subcellular location">
    <subcellularLocation>
        <location evidence="2">Cytoplasm</location>
    </subcellularLocation>
</comment>
<reference evidence="4 5" key="1">
    <citation type="submission" date="2021-10" db="EMBL/GenBank/DDBJ databases">
        <title>Anaerobic single-cell dispensing facilitates the cultivation of human gut bacteria.</title>
        <authorList>
            <person name="Afrizal A."/>
        </authorList>
    </citation>
    <scope>NUCLEOTIDE SEQUENCE [LARGE SCALE GENOMIC DNA]</scope>
    <source>
        <strain evidence="4 5">CLA-AA-H273</strain>
    </source>
</reference>
<feature type="binding site" evidence="2">
    <location>
        <position position="10"/>
    </location>
    <ligand>
        <name>Mg(2+)</name>
        <dbReference type="ChEBI" id="CHEBI:18420"/>
    </ligand>
</feature>
<evidence type="ECO:0000313" key="5">
    <source>
        <dbReference type="Proteomes" id="UP001197795"/>
    </source>
</evidence>
<sequence length="396" mass="43831">MREPVIFHIDVNSAFLSWTALARLEQGDPVDLRTIPSIVGGDTSTRHGVVLAKSIPAKAFGITTGEPVVNALRKCPHLVMASPDHNMYRLKSQMLMEHLAGICPDIEQVSIDECYMDYTPIAANYVSPEEAAAFIRHSVFEKFKFTVNVGISDRKVLAKMASDFEKPDKTHTLYQREIAQKMWPLPVSALFTCGHSSAETLHKLGILTIGDLAKTDPAILEAHLKSHGRCLWQYANGIDDSTVVLAPSKAKGIGNSTTLSSDATTKEEACKVLLSLCESVGRRLRASHQLAGQICTEIRYSDFRNVSHQMPIDIPTASVNLLYEDACALFDELWDSTPIRLLGIRTSKLVPEDEPVQLSLFDFPAPRSEKQQKLDAALDNIRAKYGKDAIKRGRFL</sequence>
<keyword evidence="2" id="KW-0963">Cytoplasm</keyword>
<keyword evidence="2" id="KW-0227">DNA damage</keyword>
<protein>
    <recommendedName>
        <fullName evidence="2">DNA polymerase IV</fullName>
        <shortName evidence="2">Pol IV</shortName>
        <ecNumber evidence="2">2.7.7.7</ecNumber>
    </recommendedName>
</protein>
<comment type="function">
    <text evidence="2">Poorly processive, error-prone DNA polymerase involved in untargeted mutagenesis. Copies undamaged DNA at stalled replication forks, which arise in vivo from mismatched or misaligned primer ends. These misaligned primers can be extended by PolIV. Exhibits no 3'-5' exonuclease (proofreading) activity. May be involved in translesional synthesis, in conjunction with the beta clamp from PolIII.</text>
</comment>
<accession>A0AAE3A2A8</accession>
<keyword evidence="2" id="KW-0238">DNA-binding</keyword>
<dbReference type="GO" id="GO:0003887">
    <property type="term" value="F:DNA-directed DNA polymerase activity"/>
    <property type="evidence" value="ECO:0007669"/>
    <property type="project" value="UniProtKB-UniRule"/>
</dbReference>
<dbReference type="InterPro" id="IPR043128">
    <property type="entry name" value="Rev_trsase/Diguanyl_cyclase"/>
</dbReference>
<dbReference type="GO" id="GO:0042276">
    <property type="term" value="P:error-prone translesion synthesis"/>
    <property type="evidence" value="ECO:0007669"/>
    <property type="project" value="TreeGrafter"/>
</dbReference>
<dbReference type="GO" id="GO:0006261">
    <property type="term" value="P:DNA-templated DNA replication"/>
    <property type="evidence" value="ECO:0007669"/>
    <property type="project" value="UniProtKB-UniRule"/>
</dbReference>
<keyword evidence="2" id="KW-0479">Metal-binding</keyword>
<comment type="caution">
    <text evidence="4">The sequence shown here is derived from an EMBL/GenBank/DDBJ whole genome shotgun (WGS) entry which is preliminary data.</text>
</comment>
<evidence type="ECO:0000259" key="3">
    <source>
        <dbReference type="PROSITE" id="PS50173"/>
    </source>
</evidence>
<dbReference type="GO" id="GO:0000287">
    <property type="term" value="F:magnesium ion binding"/>
    <property type="evidence" value="ECO:0007669"/>
    <property type="project" value="UniProtKB-UniRule"/>
</dbReference>
<dbReference type="InterPro" id="IPR022880">
    <property type="entry name" value="DNApol_IV"/>
</dbReference>
<dbReference type="CDD" id="cd03586">
    <property type="entry name" value="PolY_Pol_IV_kappa"/>
    <property type="match status" value="1"/>
</dbReference>
<dbReference type="Pfam" id="PF00817">
    <property type="entry name" value="IMS"/>
    <property type="match status" value="1"/>
</dbReference>
<feature type="site" description="Substrate discrimination" evidence="2">
    <location>
        <position position="15"/>
    </location>
</feature>
<dbReference type="PANTHER" id="PTHR11076:SF33">
    <property type="entry name" value="DNA POLYMERASE KAPPA"/>
    <property type="match status" value="1"/>
</dbReference>
<dbReference type="Proteomes" id="UP001197795">
    <property type="component" value="Unassembled WGS sequence"/>
</dbReference>
<keyword evidence="2" id="KW-0515">Mutator protein</keyword>
<dbReference type="Pfam" id="PF11799">
    <property type="entry name" value="IMS_C"/>
    <property type="match status" value="1"/>
</dbReference>
<dbReference type="InterPro" id="IPR017961">
    <property type="entry name" value="DNA_pol_Y-fam_little_finger"/>
</dbReference>
<dbReference type="PROSITE" id="PS50173">
    <property type="entry name" value="UMUC"/>
    <property type="match status" value="1"/>
</dbReference>
<dbReference type="Gene3D" id="1.10.150.20">
    <property type="entry name" value="5' to 3' exonuclease, C-terminal subdomain"/>
    <property type="match status" value="1"/>
</dbReference>
<keyword evidence="2" id="KW-0235">DNA replication</keyword>
<comment type="similarity">
    <text evidence="1 2">Belongs to the DNA polymerase type-Y family.</text>
</comment>
<keyword evidence="2" id="KW-0548">Nucleotidyltransferase</keyword>
<organism evidence="4 5">
    <name type="scientific">Waltera acetigignens</name>
    <dbReference type="NCBI Taxonomy" id="2981769"/>
    <lineage>
        <taxon>Bacteria</taxon>
        <taxon>Bacillati</taxon>
        <taxon>Bacillota</taxon>
        <taxon>Clostridia</taxon>
        <taxon>Lachnospirales</taxon>
        <taxon>Lachnospiraceae</taxon>
        <taxon>Waltera</taxon>
    </lineage>
</organism>
<dbReference type="Gene3D" id="3.30.1490.100">
    <property type="entry name" value="DNA polymerase, Y-family, little finger domain"/>
    <property type="match status" value="1"/>
</dbReference>
<dbReference type="GO" id="GO:0006281">
    <property type="term" value="P:DNA repair"/>
    <property type="evidence" value="ECO:0007669"/>
    <property type="project" value="UniProtKB-UniRule"/>
</dbReference>
<feature type="binding site" evidence="2">
    <location>
        <position position="112"/>
    </location>
    <ligand>
        <name>Mg(2+)</name>
        <dbReference type="ChEBI" id="CHEBI:18420"/>
    </ligand>
</feature>
<proteinExistence type="inferred from homology"/>